<dbReference type="GO" id="GO:0006508">
    <property type="term" value="P:proteolysis"/>
    <property type="evidence" value="ECO:0007669"/>
    <property type="project" value="TreeGrafter"/>
</dbReference>
<protein>
    <submittedName>
        <fullName evidence="1">Uncharacterized protein</fullName>
    </submittedName>
</protein>
<dbReference type="PANTHER" id="PTHR11731">
    <property type="entry name" value="PROTEASE FAMILY S9B,C DIPEPTIDYL-PEPTIDASE IV-RELATED"/>
    <property type="match status" value="1"/>
</dbReference>
<dbReference type="SUPFAM" id="SSF53474">
    <property type="entry name" value="alpha/beta-Hydrolases"/>
    <property type="match status" value="1"/>
</dbReference>
<accession>A0A7T8KE47</accession>
<proteinExistence type="predicted"/>
<dbReference type="AlphaFoldDB" id="A0A7T8KE47"/>
<dbReference type="OrthoDB" id="16520at2759"/>
<dbReference type="PANTHER" id="PTHR11731:SF193">
    <property type="entry name" value="DIPEPTIDYL PEPTIDASE 9"/>
    <property type="match status" value="1"/>
</dbReference>
<feature type="non-terminal residue" evidence="1">
    <location>
        <position position="1"/>
    </location>
</feature>
<dbReference type="Proteomes" id="UP000595437">
    <property type="component" value="Chromosome 4"/>
</dbReference>
<reference evidence="2" key="1">
    <citation type="submission" date="2021-01" db="EMBL/GenBank/DDBJ databases">
        <title>Caligus Genome Assembly.</title>
        <authorList>
            <person name="Gallardo-Escarate C."/>
        </authorList>
    </citation>
    <scope>NUCLEOTIDE SEQUENCE [LARGE SCALE GENOMIC DNA]</scope>
</reference>
<dbReference type="GO" id="GO:0008239">
    <property type="term" value="F:dipeptidyl-peptidase activity"/>
    <property type="evidence" value="ECO:0007669"/>
    <property type="project" value="TreeGrafter"/>
</dbReference>
<organism evidence="1 2">
    <name type="scientific">Caligus rogercresseyi</name>
    <name type="common">Sea louse</name>
    <dbReference type="NCBI Taxonomy" id="217165"/>
    <lineage>
        <taxon>Eukaryota</taxon>
        <taxon>Metazoa</taxon>
        <taxon>Ecdysozoa</taxon>
        <taxon>Arthropoda</taxon>
        <taxon>Crustacea</taxon>
        <taxon>Multicrustacea</taxon>
        <taxon>Hexanauplia</taxon>
        <taxon>Copepoda</taxon>
        <taxon>Siphonostomatoida</taxon>
        <taxon>Caligidae</taxon>
        <taxon>Caligus</taxon>
    </lineage>
</organism>
<dbReference type="InterPro" id="IPR050278">
    <property type="entry name" value="Serine_Prot_S9B/DPPIV"/>
</dbReference>
<dbReference type="EMBL" id="CP045893">
    <property type="protein sequence ID" value="QQP54098.1"/>
    <property type="molecule type" value="Genomic_DNA"/>
</dbReference>
<name>A0A7T8KE47_CALRO</name>
<sequence length="95" mass="10882">MVFKPHSLTPGKRYPVVLNIYGGPEVQLVSNTYKGMYQLRNHLLASQGYCVVCIDSRGSKNAAPRWSLTSITAWVKWSWRTKWRSYISSRNAYPG</sequence>
<dbReference type="Gene3D" id="3.40.50.1820">
    <property type="entry name" value="alpha/beta hydrolase"/>
    <property type="match status" value="1"/>
</dbReference>
<dbReference type="InterPro" id="IPR029058">
    <property type="entry name" value="AB_hydrolase_fold"/>
</dbReference>
<keyword evidence="2" id="KW-1185">Reference proteome</keyword>
<evidence type="ECO:0000313" key="1">
    <source>
        <dbReference type="EMBL" id="QQP54098.1"/>
    </source>
</evidence>
<gene>
    <name evidence="1" type="ORF">FKW44_006813</name>
</gene>
<evidence type="ECO:0000313" key="2">
    <source>
        <dbReference type="Proteomes" id="UP000595437"/>
    </source>
</evidence>